<dbReference type="EMBL" id="BMWE01000017">
    <property type="protein sequence ID" value="GGY39014.1"/>
    <property type="molecule type" value="Genomic_DNA"/>
</dbReference>
<evidence type="ECO:0000259" key="4">
    <source>
        <dbReference type="PROSITE" id="PS51186"/>
    </source>
</evidence>
<reference evidence="6" key="1">
    <citation type="journal article" date="2019" name="Int. J. Syst. Evol. Microbiol.">
        <title>The Global Catalogue of Microorganisms (GCM) 10K type strain sequencing project: providing services to taxonomists for standard genome sequencing and annotation.</title>
        <authorList>
            <consortium name="The Broad Institute Genomics Platform"/>
            <consortium name="The Broad Institute Genome Sequencing Center for Infectious Disease"/>
            <person name="Wu L."/>
            <person name="Ma J."/>
        </authorList>
    </citation>
    <scope>NUCLEOTIDE SEQUENCE [LARGE SCALE GENOMIC DNA]</scope>
    <source>
        <strain evidence="6">JCM 4957</strain>
    </source>
</reference>
<dbReference type="Pfam" id="PF00583">
    <property type="entry name" value="Acetyltransf_1"/>
    <property type="match status" value="1"/>
</dbReference>
<evidence type="ECO:0000256" key="1">
    <source>
        <dbReference type="ARBA" id="ARBA00022679"/>
    </source>
</evidence>
<gene>
    <name evidence="5" type="ORF">GCM10010384_52480</name>
</gene>
<keyword evidence="1" id="KW-0808">Transferase</keyword>
<organism evidence="5 6">
    <name type="scientific">Streptomyces djakartensis</name>
    <dbReference type="NCBI Taxonomy" id="68193"/>
    <lineage>
        <taxon>Bacteria</taxon>
        <taxon>Bacillati</taxon>
        <taxon>Actinomycetota</taxon>
        <taxon>Actinomycetes</taxon>
        <taxon>Kitasatosporales</taxon>
        <taxon>Streptomycetaceae</taxon>
        <taxon>Streptomyces</taxon>
    </lineage>
</organism>
<dbReference type="SUPFAM" id="SSF55729">
    <property type="entry name" value="Acyl-CoA N-acyltransferases (Nat)"/>
    <property type="match status" value="1"/>
</dbReference>
<dbReference type="InterPro" id="IPR000182">
    <property type="entry name" value="GNAT_dom"/>
</dbReference>
<feature type="domain" description="N-acetyltransferase" evidence="4">
    <location>
        <begin position="21"/>
        <end position="171"/>
    </location>
</feature>
<feature type="region of interest" description="Disordered" evidence="3">
    <location>
        <begin position="1"/>
        <end position="26"/>
    </location>
</feature>
<keyword evidence="6" id="KW-1185">Reference proteome</keyword>
<accession>A0ABQ3AA74</accession>
<dbReference type="PANTHER" id="PTHR43877">
    <property type="entry name" value="AMINOALKYLPHOSPHONATE N-ACETYLTRANSFERASE-RELATED-RELATED"/>
    <property type="match status" value="1"/>
</dbReference>
<dbReference type="Proteomes" id="UP000653308">
    <property type="component" value="Unassembled WGS sequence"/>
</dbReference>
<dbReference type="CDD" id="cd04301">
    <property type="entry name" value="NAT_SF"/>
    <property type="match status" value="1"/>
</dbReference>
<evidence type="ECO:0000256" key="3">
    <source>
        <dbReference type="SAM" id="MobiDB-lite"/>
    </source>
</evidence>
<protein>
    <recommendedName>
        <fullName evidence="4">N-acetyltransferase domain-containing protein</fullName>
    </recommendedName>
</protein>
<dbReference type="InterPro" id="IPR016181">
    <property type="entry name" value="Acyl_CoA_acyltransferase"/>
</dbReference>
<evidence type="ECO:0000313" key="5">
    <source>
        <dbReference type="EMBL" id="GGY39014.1"/>
    </source>
</evidence>
<name>A0ABQ3AA74_9ACTN</name>
<evidence type="ECO:0000256" key="2">
    <source>
        <dbReference type="ARBA" id="ARBA00023315"/>
    </source>
</evidence>
<comment type="caution">
    <text evidence="5">The sequence shown here is derived from an EMBL/GenBank/DDBJ whole genome shotgun (WGS) entry which is preliminary data.</text>
</comment>
<keyword evidence="2" id="KW-0012">Acyltransferase</keyword>
<dbReference type="Gene3D" id="3.40.630.30">
    <property type="match status" value="1"/>
</dbReference>
<evidence type="ECO:0000313" key="6">
    <source>
        <dbReference type="Proteomes" id="UP000653308"/>
    </source>
</evidence>
<sequence>MTATGPCRGRENRSWPPAAAGTIRAVTSEQRSVAARLRVDGQDDELEKRLDEELTAFNTAAAGGATTEPLSVRITDESGDLIGGLTAWTWGTLCSVDLLWVREDQRHAGWGSRLMRAAETEAVRRGCTDMIVSTYSFQAPGFYPRLGYRESGRVQGVPGGHEDVCFHKRLSPAES</sequence>
<dbReference type="PROSITE" id="PS51186">
    <property type="entry name" value="GNAT"/>
    <property type="match status" value="1"/>
</dbReference>
<proteinExistence type="predicted"/>
<dbReference type="InterPro" id="IPR050832">
    <property type="entry name" value="Bact_Acetyltransf"/>
</dbReference>